<dbReference type="EMBL" id="NCKU01007042">
    <property type="protein sequence ID" value="RWS02935.1"/>
    <property type="molecule type" value="Genomic_DNA"/>
</dbReference>
<comment type="subcellular location">
    <subcellularLocation>
        <location evidence="3">Cell membrane</location>
    </subcellularLocation>
    <subcellularLocation>
        <location evidence="2">Secreted</location>
        <location evidence="2">Cell wall</location>
    </subcellularLocation>
</comment>
<reference evidence="20 21" key="1">
    <citation type="journal article" date="2018" name="Gigascience">
        <title>Genomes of trombidid mites reveal novel predicted allergens and laterally-transferred genes associated with secondary metabolism.</title>
        <authorList>
            <person name="Dong X."/>
            <person name="Chaisiri K."/>
            <person name="Xia D."/>
            <person name="Armstrong S.D."/>
            <person name="Fang Y."/>
            <person name="Donnelly M.J."/>
            <person name="Kadowaki T."/>
            <person name="McGarry J.W."/>
            <person name="Darby A.C."/>
            <person name="Makepeace B.L."/>
        </authorList>
    </citation>
    <scope>NUCLEOTIDE SEQUENCE [LARGE SCALE GENOMIC DNA]</scope>
    <source>
        <strain evidence="20">UoL-WK</strain>
    </source>
</reference>
<keyword evidence="10" id="KW-0378">Hydrolase</keyword>
<evidence type="ECO:0000256" key="11">
    <source>
        <dbReference type="ARBA" id="ARBA00023136"/>
    </source>
</evidence>
<evidence type="ECO:0000256" key="15">
    <source>
        <dbReference type="ARBA" id="ARBA00023326"/>
    </source>
</evidence>
<evidence type="ECO:0000256" key="14">
    <source>
        <dbReference type="ARBA" id="ARBA00023316"/>
    </source>
</evidence>
<evidence type="ECO:0000256" key="10">
    <source>
        <dbReference type="ARBA" id="ARBA00022801"/>
    </source>
</evidence>
<comment type="function">
    <text evidence="16">Glucanases play a role in cell expansion during growth, in cell-cell fusion during mating, and in spore release during sporulation. This enzyme may be involved in beta-glucan degradation. Active on laminarin and lichenan.</text>
</comment>
<comment type="similarity">
    <text evidence="4 19">Belongs to the glycosyl hydrolase 17 family.</text>
</comment>
<dbReference type="GO" id="GO:0042973">
    <property type="term" value="F:glucan endo-1,3-beta-D-glucosidase activity"/>
    <property type="evidence" value="ECO:0007669"/>
    <property type="project" value="UniProtKB-EC"/>
</dbReference>
<dbReference type="SUPFAM" id="SSF51445">
    <property type="entry name" value="(Trans)glycosidases"/>
    <property type="match status" value="1"/>
</dbReference>
<name>A0A443QIT5_9ACAR</name>
<dbReference type="PANTHER" id="PTHR16631">
    <property type="entry name" value="GLUCAN 1,3-BETA-GLUCOSIDASE"/>
    <property type="match status" value="1"/>
</dbReference>
<evidence type="ECO:0000256" key="16">
    <source>
        <dbReference type="ARBA" id="ARBA00037649"/>
    </source>
</evidence>
<evidence type="ECO:0000256" key="12">
    <source>
        <dbReference type="ARBA" id="ARBA00023180"/>
    </source>
</evidence>
<evidence type="ECO:0000256" key="2">
    <source>
        <dbReference type="ARBA" id="ARBA00004191"/>
    </source>
</evidence>
<dbReference type="PANTHER" id="PTHR16631:SF17">
    <property type="entry name" value="GLUCAN ENDO-1,3-BETA-GLUCOSIDASE BTGC"/>
    <property type="match status" value="1"/>
</dbReference>
<evidence type="ECO:0000256" key="9">
    <source>
        <dbReference type="ARBA" id="ARBA00022729"/>
    </source>
</evidence>
<comment type="caution">
    <text evidence="20">The sequence shown here is derived from an EMBL/GenBank/DDBJ whole genome shotgun (WGS) entry which is preliminary data.</text>
</comment>
<dbReference type="GO" id="GO:0005886">
    <property type="term" value="C:plasma membrane"/>
    <property type="evidence" value="ECO:0007669"/>
    <property type="project" value="UniProtKB-SubCell"/>
</dbReference>
<keyword evidence="8" id="KW-0964">Secreted</keyword>
<keyword evidence="12" id="KW-0325">Glycoprotein</keyword>
<keyword evidence="13" id="KW-0119">Carbohydrate metabolism</keyword>
<dbReference type="AlphaFoldDB" id="A0A443QIT5"/>
<gene>
    <name evidence="20" type="ORF">B4U79_16562</name>
</gene>
<proteinExistence type="inferred from homology"/>
<dbReference type="Gene3D" id="3.20.20.80">
    <property type="entry name" value="Glycosidases"/>
    <property type="match status" value="1"/>
</dbReference>
<evidence type="ECO:0000313" key="21">
    <source>
        <dbReference type="Proteomes" id="UP000285301"/>
    </source>
</evidence>
<evidence type="ECO:0000256" key="6">
    <source>
        <dbReference type="ARBA" id="ARBA00022475"/>
    </source>
</evidence>
<evidence type="ECO:0000256" key="18">
    <source>
        <dbReference type="ARBA" id="ARBA00043078"/>
    </source>
</evidence>
<accession>A0A443QIT5</accession>
<keyword evidence="15" id="KW-0624">Polysaccharide degradation</keyword>
<keyword evidence="6" id="KW-1003">Cell membrane</keyword>
<organism evidence="20 21">
    <name type="scientific">Dinothrombium tinctorium</name>
    <dbReference type="NCBI Taxonomy" id="1965070"/>
    <lineage>
        <taxon>Eukaryota</taxon>
        <taxon>Metazoa</taxon>
        <taxon>Ecdysozoa</taxon>
        <taxon>Arthropoda</taxon>
        <taxon>Chelicerata</taxon>
        <taxon>Arachnida</taxon>
        <taxon>Acari</taxon>
        <taxon>Acariformes</taxon>
        <taxon>Trombidiformes</taxon>
        <taxon>Prostigmata</taxon>
        <taxon>Anystina</taxon>
        <taxon>Parasitengona</taxon>
        <taxon>Trombidioidea</taxon>
        <taxon>Trombidiidae</taxon>
        <taxon>Dinothrombium</taxon>
    </lineage>
</organism>
<evidence type="ECO:0000256" key="5">
    <source>
        <dbReference type="ARBA" id="ARBA00012780"/>
    </source>
</evidence>
<keyword evidence="9" id="KW-0732">Signal</keyword>
<dbReference type="InterPro" id="IPR000490">
    <property type="entry name" value="Glyco_hydro_17"/>
</dbReference>
<comment type="catalytic activity">
    <reaction evidence="1">
        <text>Hydrolysis of (1-&gt;3)-beta-D-glucosidic linkages in (1-&gt;3)-beta-D-glucans.</text>
        <dbReference type="EC" id="3.2.1.39"/>
    </reaction>
</comment>
<dbReference type="GO" id="GO:0071555">
    <property type="term" value="P:cell wall organization"/>
    <property type="evidence" value="ECO:0007669"/>
    <property type="project" value="UniProtKB-KW"/>
</dbReference>
<dbReference type="Pfam" id="PF00332">
    <property type="entry name" value="Glyco_hydro_17"/>
    <property type="match status" value="1"/>
</dbReference>
<sequence length="350" mass="39293">MAINMVIGMITNMVTGISTAINMGINMVTSTLSCNCQNFNRDYVGVAFSPYTKQRVNGQIPWFNSYDINDVKKQLLTINSKFNRISTYGMGTAGYNRQNDWDKADSNCLIAKAAAELNADRNQKLFTVSQGVFQQSDADLQRIEIDRAFKAAEYSNNKYRGTVESIVFTNEYFTDDSKGWQVLNMIQSNKDRARRLGLAVGTRTHVCGHILDPKSASYASLEAIVKNSDIIMCNIYPASDVVHSGIDRAISAVTNFYWALRDRFTKINPQIKVAIGESGWASQGNMFNGAPTSVANLVNYWNQLGDWASRNNILLYLFEAIDEPWKGDSNSAESHFGWWYREGDNFKAKS</sequence>
<evidence type="ECO:0000313" key="20">
    <source>
        <dbReference type="EMBL" id="RWS02935.1"/>
    </source>
</evidence>
<evidence type="ECO:0000256" key="3">
    <source>
        <dbReference type="ARBA" id="ARBA00004236"/>
    </source>
</evidence>
<dbReference type="OrthoDB" id="6500125at2759"/>
<dbReference type="InterPro" id="IPR017853">
    <property type="entry name" value="GH"/>
</dbReference>
<evidence type="ECO:0000256" key="4">
    <source>
        <dbReference type="ARBA" id="ARBA00008773"/>
    </source>
</evidence>
<evidence type="ECO:0000256" key="1">
    <source>
        <dbReference type="ARBA" id="ARBA00000382"/>
    </source>
</evidence>
<keyword evidence="7" id="KW-0134">Cell wall</keyword>
<dbReference type="GO" id="GO:0000272">
    <property type="term" value="P:polysaccharide catabolic process"/>
    <property type="evidence" value="ECO:0007669"/>
    <property type="project" value="UniProtKB-KW"/>
</dbReference>
<evidence type="ECO:0000256" key="13">
    <source>
        <dbReference type="ARBA" id="ARBA00023277"/>
    </source>
</evidence>
<dbReference type="Proteomes" id="UP000285301">
    <property type="component" value="Unassembled WGS sequence"/>
</dbReference>
<evidence type="ECO:0000256" key="19">
    <source>
        <dbReference type="RuleBase" id="RU004335"/>
    </source>
</evidence>
<keyword evidence="21" id="KW-1185">Reference proteome</keyword>
<keyword evidence="14" id="KW-0961">Cell wall biogenesis/degradation</keyword>
<dbReference type="InterPro" id="IPR050732">
    <property type="entry name" value="Beta-glucan_modifiers"/>
</dbReference>
<evidence type="ECO:0000256" key="17">
    <source>
        <dbReference type="ARBA" id="ARBA00042373"/>
    </source>
</evidence>
<dbReference type="EC" id="3.2.1.39" evidence="5"/>
<evidence type="ECO:0000256" key="8">
    <source>
        <dbReference type="ARBA" id="ARBA00022525"/>
    </source>
</evidence>
<evidence type="ECO:0000256" key="7">
    <source>
        <dbReference type="ARBA" id="ARBA00022512"/>
    </source>
</evidence>
<keyword evidence="11" id="KW-0472">Membrane</keyword>
<protein>
    <recommendedName>
        <fullName evidence="5">glucan endo-1,3-beta-D-glucosidase</fullName>
        <ecNumber evidence="5">3.2.1.39</ecNumber>
    </recommendedName>
    <alternativeName>
        <fullName evidence="18">Endo-1,3-beta-glucanase btgC</fullName>
    </alternativeName>
    <alternativeName>
        <fullName evidence="17">Laminarinase btgC</fullName>
    </alternativeName>
</protein>